<sequence length="544" mass="59576">MAVKNSASSDTINEPATNISRRSAIKSLVGTVTTVGLLGTYTGANAKQAKTAVQATTAPSGATSIVDMPAWELSLNIHNKKLSVKEVMTAYLDQIDKVNGKVNAIVALQDRDGLLKQAEEKDKALASGNSMGWMHGFPQAIKDLEETKGIVTAQGSPAYKDWVPDYDSFMVKRMKAHGALITGKTNTPEFGYGSHTYNPVYGATGNPYDPSKSAGGSSGGAACSVAMRMQPVADGSDFMGSLRNPAGWCNVFGFRPSWGLVPDTVDELFINQFSINGPMGRSIPDMALLLNTISGYSNLVPQSLEDDARLKALTPANVRDRMKADQKGKRMAWLGDWDGYLAMEPDVLEVCQGALDAITAMGLKVETIKAPTDGQKLWDGCWLPHRHICASGLKSLAENPEKRKLLKPEAIFEYEGSKNYSGQQIYEASVMRGQWYNKVQELFEEFDYIAVPTAQMFPFDKEMHWPKEVAGRKMDTYHRWMEIVTPWTLCGSPVVAIPAGFNKAGLSMGIQVIGKPRNDFEVLQFAYMYELATDIVRKNPPKIV</sequence>
<dbReference type="Gene3D" id="3.90.1300.10">
    <property type="entry name" value="Amidase signature (AS) domain"/>
    <property type="match status" value="1"/>
</dbReference>
<evidence type="ECO:0000259" key="1">
    <source>
        <dbReference type="Pfam" id="PF01425"/>
    </source>
</evidence>
<dbReference type="InterPro" id="IPR036928">
    <property type="entry name" value="AS_sf"/>
</dbReference>
<dbReference type="InterPro" id="IPR000120">
    <property type="entry name" value="Amidase"/>
</dbReference>
<feature type="domain" description="Amidase" evidence="1">
    <location>
        <begin position="86"/>
        <end position="523"/>
    </location>
</feature>
<gene>
    <name evidence="2" type="ORF">WJT86_02140</name>
</gene>
<dbReference type="Proteomes" id="UP001418637">
    <property type="component" value="Unassembled WGS sequence"/>
</dbReference>
<reference evidence="2 3" key="1">
    <citation type="submission" date="2024-04" db="EMBL/GenBank/DDBJ databases">
        <title>A novel species isolated from cricket.</title>
        <authorList>
            <person name="Wang H.-C."/>
        </authorList>
    </citation>
    <scope>NUCLEOTIDE SEQUENCE [LARGE SCALE GENOMIC DNA]</scope>
    <source>
        <strain evidence="2 3">WL0021</strain>
    </source>
</reference>
<dbReference type="Pfam" id="PF01425">
    <property type="entry name" value="Amidase"/>
    <property type="match status" value="1"/>
</dbReference>
<evidence type="ECO:0000313" key="2">
    <source>
        <dbReference type="EMBL" id="MEN3929860.1"/>
    </source>
</evidence>
<evidence type="ECO:0000313" key="3">
    <source>
        <dbReference type="Proteomes" id="UP001418637"/>
    </source>
</evidence>
<accession>A0ABV0BGN9</accession>
<organism evidence="2 3">
    <name type="scientific">Hohaiivirga grylli</name>
    <dbReference type="NCBI Taxonomy" id="3133970"/>
    <lineage>
        <taxon>Bacteria</taxon>
        <taxon>Pseudomonadati</taxon>
        <taxon>Pseudomonadota</taxon>
        <taxon>Alphaproteobacteria</taxon>
        <taxon>Hyphomicrobiales</taxon>
        <taxon>Methylobacteriaceae</taxon>
        <taxon>Hohaiivirga</taxon>
    </lineage>
</organism>
<dbReference type="RefSeq" id="WP_346335841.1">
    <property type="nucleotide sequence ID" value="NZ_JBBYXI010000001.1"/>
</dbReference>
<proteinExistence type="predicted"/>
<dbReference type="InterPro" id="IPR023631">
    <property type="entry name" value="Amidase_dom"/>
</dbReference>
<protein>
    <submittedName>
        <fullName evidence="2">Amidase</fullName>
    </submittedName>
</protein>
<comment type="caution">
    <text evidence="2">The sequence shown here is derived from an EMBL/GenBank/DDBJ whole genome shotgun (WGS) entry which is preliminary data.</text>
</comment>
<dbReference type="NCBIfam" id="NF005686">
    <property type="entry name" value="PRK07486.1"/>
    <property type="match status" value="1"/>
</dbReference>
<dbReference type="PANTHER" id="PTHR11895:SF76">
    <property type="entry name" value="INDOLEACETAMIDE HYDROLASE"/>
    <property type="match status" value="1"/>
</dbReference>
<dbReference type="PANTHER" id="PTHR11895">
    <property type="entry name" value="TRANSAMIDASE"/>
    <property type="match status" value="1"/>
</dbReference>
<keyword evidence="3" id="KW-1185">Reference proteome</keyword>
<name>A0ABV0BGN9_9HYPH</name>
<dbReference type="EMBL" id="JBBYXI010000001">
    <property type="protein sequence ID" value="MEN3929860.1"/>
    <property type="molecule type" value="Genomic_DNA"/>
</dbReference>
<dbReference type="SUPFAM" id="SSF75304">
    <property type="entry name" value="Amidase signature (AS) enzymes"/>
    <property type="match status" value="1"/>
</dbReference>